<gene>
    <name evidence="1" type="ORF">PXEA_LOCUS15928</name>
</gene>
<keyword evidence="2" id="KW-1185">Reference proteome</keyword>
<sequence length="73" mass="8094">MFCGLAQIPPELSVDNASSQDSVPSSKLFGPLRIDFASSSYIRKAIPPRCTNLSDIRQIFTEKLVSTTYYFSS</sequence>
<evidence type="ECO:0000313" key="2">
    <source>
        <dbReference type="Proteomes" id="UP000784294"/>
    </source>
</evidence>
<name>A0A448WX74_9PLAT</name>
<comment type="caution">
    <text evidence="1">The sequence shown here is derived from an EMBL/GenBank/DDBJ whole genome shotgun (WGS) entry which is preliminary data.</text>
</comment>
<dbReference type="AlphaFoldDB" id="A0A448WX74"/>
<reference evidence="1" key="1">
    <citation type="submission" date="2018-11" db="EMBL/GenBank/DDBJ databases">
        <authorList>
            <consortium name="Pathogen Informatics"/>
        </authorList>
    </citation>
    <scope>NUCLEOTIDE SEQUENCE</scope>
</reference>
<evidence type="ECO:0000313" key="1">
    <source>
        <dbReference type="EMBL" id="VEL22488.1"/>
    </source>
</evidence>
<proteinExistence type="predicted"/>
<dbReference type="Proteomes" id="UP000784294">
    <property type="component" value="Unassembled WGS sequence"/>
</dbReference>
<organism evidence="1 2">
    <name type="scientific">Protopolystoma xenopodis</name>
    <dbReference type="NCBI Taxonomy" id="117903"/>
    <lineage>
        <taxon>Eukaryota</taxon>
        <taxon>Metazoa</taxon>
        <taxon>Spiralia</taxon>
        <taxon>Lophotrochozoa</taxon>
        <taxon>Platyhelminthes</taxon>
        <taxon>Monogenea</taxon>
        <taxon>Polyopisthocotylea</taxon>
        <taxon>Polystomatidea</taxon>
        <taxon>Polystomatidae</taxon>
        <taxon>Protopolystoma</taxon>
    </lineage>
</organism>
<protein>
    <submittedName>
        <fullName evidence="1">Uncharacterized protein</fullName>
    </submittedName>
</protein>
<accession>A0A448WX74</accession>
<dbReference type="EMBL" id="CAAALY010056708">
    <property type="protein sequence ID" value="VEL22488.1"/>
    <property type="molecule type" value="Genomic_DNA"/>
</dbReference>